<dbReference type="Pfam" id="PF17667">
    <property type="entry name" value="Pkinase_fungal"/>
    <property type="match status" value="1"/>
</dbReference>
<keyword evidence="4" id="KW-1185">Reference proteome</keyword>
<dbReference type="Proteomes" id="UP000218811">
    <property type="component" value="Unassembled WGS sequence"/>
</dbReference>
<feature type="region of interest" description="Disordered" evidence="1">
    <location>
        <begin position="1"/>
        <end position="26"/>
    </location>
</feature>
<gene>
    <name evidence="3" type="ORF">WOLCODRAFT_153415</name>
</gene>
<dbReference type="InterPro" id="IPR040976">
    <property type="entry name" value="Pkinase_fungal"/>
</dbReference>
<name>A0A2H3JME5_WOLCO</name>
<dbReference type="OrthoDB" id="5584477at2759"/>
<reference evidence="3 4" key="1">
    <citation type="journal article" date="2012" name="Science">
        <title>The Paleozoic origin of enzymatic lignin decomposition reconstructed from 31 fungal genomes.</title>
        <authorList>
            <person name="Floudas D."/>
            <person name="Binder M."/>
            <person name="Riley R."/>
            <person name="Barry K."/>
            <person name="Blanchette R.A."/>
            <person name="Henrissat B."/>
            <person name="Martinez A.T."/>
            <person name="Otillar R."/>
            <person name="Spatafora J.W."/>
            <person name="Yadav J.S."/>
            <person name="Aerts A."/>
            <person name="Benoit I."/>
            <person name="Boyd A."/>
            <person name="Carlson A."/>
            <person name="Copeland A."/>
            <person name="Coutinho P.M."/>
            <person name="de Vries R.P."/>
            <person name="Ferreira P."/>
            <person name="Findley K."/>
            <person name="Foster B."/>
            <person name="Gaskell J."/>
            <person name="Glotzer D."/>
            <person name="Gorecki P."/>
            <person name="Heitman J."/>
            <person name="Hesse C."/>
            <person name="Hori C."/>
            <person name="Igarashi K."/>
            <person name="Jurgens J.A."/>
            <person name="Kallen N."/>
            <person name="Kersten P."/>
            <person name="Kohler A."/>
            <person name="Kuees U."/>
            <person name="Kumar T.K.A."/>
            <person name="Kuo A."/>
            <person name="LaButti K."/>
            <person name="Larrondo L.F."/>
            <person name="Lindquist E."/>
            <person name="Ling A."/>
            <person name="Lombard V."/>
            <person name="Lucas S."/>
            <person name="Lundell T."/>
            <person name="Martin R."/>
            <person name="McLaughlin D.J."/>
            <person name="Morgenstern I."/>
            <person name="Morin E."/>
            <person name="Murat C."/>
            <person name="Nagy L.G."/>
            <person name="Nolan M."/>
            <person name="Ohm R.A."/>
            <person name="Patyshakuliyeva A."/>
            <person name="Rokas A."/>
            <person name="Ruiz-Duenas F.J."/>
            <person name="Sabat G."/>
            <person name="Salamov A."/>
            <person name="Samejima M."/>
            <person name="Schmutz J."/>
            <person name="Slot J.C."/>
            <person name="St John F."/>
            <person name="Stenlid J."/>
            <person name="Sun H."/>
            <person name="Sun S."/>
            <person name="Syed K."/>
            <person name="Tsang A."/>
            <person name="Wiebenga A."/>
            <person name="Young D."/>
            <person name="Pisabarro A."/>
            <person name="Eastwood D.C."/>
            <person name="Martin F."/>
            <person name="Cullen D."/>
            <person name="Grigoriev I.V."/>
            <person name="Hibbett D.S."/>
        </authorList>
    </citation>
    <scope>NUCLEOTIDE SEQUENCE [LARGE SCALE GENOMIC DNA]</scope>
    <source>
        <strain evidence="3 4">MD-104</strain>
    </source>
</reference>
<dbReference type="AlphaFoldDB" id="A0A2H3JME5"/>
<feature type="compositionally biased region" description="Basic and acidic residues" evidence="1">
    <location>
        <begin position="7"/>
        <end position="20"/>
    </location>
</feature>
<protein>
    <recommendedName>
        <fullName evidence="2">Fungal-type protein kinase domain-containing protein</fullName>
    </recommendedName>
</protein>
<evidence type="ECO:0000259" key="2">
    <source>
        <dbReference type="Pfam" id="PF17667"/>
    </source>
</evidence>
<dbReference type="EMBL" id="KB468146">
    <property type="protein sequence ID" value="PCH43362.1"/>
    <property type="molecule type" value="Genomic_DNA"/>
</dbReference>
<evidence type="ECO:0000313" key="4">
    <source>
        <dbReference type="Proteomes" id="UP000218811"/>
    </source>
</evidence>
<evidence type="ECO:0000313" key="3">
    <source>
        <dbReference type="EMBL" id="PCH43362.1"/>
    </source>
</evidence>
<organism evidence="3 4">
    <name type="scientific">Wolfiporia cocos (strain MD-104)</name>
    <name type="common">Brown rot fungus</name>
    <dbReference type="NCBI Taxonomy" id="742152"/>
    <lineage>
        <taxon>Eukaryota</taxon>
        <taxon>Fungi</taxon>
        <taxon>Dikarya</taxon>
        <taxon>Basidiomycota</taxon>
        <taxon>Agaricomycotina</taxon>
        <taxon>Agaricomycetes</taxon>
        <taxon>Polyporales</taxon>
        <taxon>Phaeolaceae</taxon>
        <taxon>Wolfiporia</taxon>
    </lineage>
</organism>
<accession>A0A2H3JME5</accession>
<feature type="domain" description="Fungal-type protein kinase" evidence="2">
    <location>
        <begin position="30"/>
        <end position="109"/>
    </location>
</feature>
<evidence type="ECO:0000256" key="1">
    <source>
        <dbReference type="SAM" id="MobiDB-lite"/>
    </source>
</evidence>
<sequence length="303" mass="34369">MLLQDGPIRDEQVQDEHSCSDTRTSATSVHRRRRGLLIDFDHCAYVVRSEASQDTFPGPEVPPTMTGTVAFMAVGVLHVHVLGTESTSRFVHYPSYDLESILYIIIWLCIKYSGPGKPWEENPMLERLPTNHWYDSTTDISSQLSYAQYRDHKVVQLTNLNRLIFPWFEPYFGELMKQCVAHYVAALFGWPRPDVNLVSAFGTSGPLGSMIANSAARWDDVSRVLEETATKLRREEELSTVLEIDHGPTNAQQDVSPGPVEIVEPKFILPWEQTLRPLTSWWIGNAAIFRDSLRGSLARLSHQ</sequence>
<proteinExistence type="predicted"/>